<dbReference type="PANTHER" id="PTHR10881:SF7">
    <property type="entry name" value="GOLGIN SUBFAMILY A MEMBER 8C-RELATED"/>
    <property type="match status" value="1"/>
</dbReference>
<reference evidence="2" key="2">
    <citation type="submission" date="2025-08" db="UniProtKB">
        <authorList>
            <consortium name="Ensembl"/>
        </authorList>
    </citation>
    <scope>IDENTIFICATION</scope>
</reference>
<evidence type="ECO:0000313" key="2">
    <source>
        <dbReference type="Ensembl" id="ENSMFAP00000061645.1"/>
    </source>
</evidence>
<protein>
    <submittedName>
        <fullName evidence="2">Uncharacterized protein</fullName>
    </submittedName>
</protein>
<accession>A0A7N9IGG1</accession>
<evidence type="ECO:0000313" key="3">
    <source>
        <dbReference type="Proteomes" id="UP000233100"/>
    </source>
</evidence>
<evidence type="ECO:0000256" key="1">
    <source>
        <dbReference type="SAM" id="MobiDB-lite"/>
    </source>
</evidence>
<reference evidence="2" key="3">
    <citation type="submission" date="2025-09" db="UniProtKB">
        <authorList>
            <consortium name="Ensembl"/>
        </authorList>
    </citation>
    <scope>IDENTIFICATION</scope>
</reference>
<organism evidence="2 3">
    <name type="scientific">Macaca fascicularis</name>
    <name type="common">Crab-eating macaque</name>
    <name type="synonym">Cynomolgus monkey</name>
    <dbReference type="NCBI Taxonomy" id="9541"/>
    <lineage>
        <taxon>Eukaryota</taxon>
        <taxon>Metazoa</taxon>
        <taxon>Chordata</taxon>
        <taxon>Craniata</taxon>
        <taxon>Vertebrata</taxon>
        <taxon>Euteleostomi</taxon>
        <taxon>Mammalia</taxon>
        <taxon>Eutheria</taxon>
        <taxon>Euarchontoglires</taxon>
        <taxon>Primates</taxon>
        <taxon>Haplorrhini</taxon>
        <taxon>Catarrhini</taxon>
        <taxon>Cercopithecidae</taxon>
        <taxon>Cercopithecinae</taxon>
        <taxon>Macaca</taxon>
    </lineage>
</organism>
<dbReference type="GO" id="GO:0007030">
    <property type="term" value="P:Golgi organization"/>
    <property type="evidence" value="ECO:0007669"/>
    <property type="project" value="TreeGrafter"/>
</dbReference>
<dbReference type="GeneTree" id="ENSGT00530000062932"/>
<dbReference type="GO" id="GO:0032580">
    <property type="term" value="C:Golgi cisterna membrane"/>
    <property type="evidence" value="ECO:0007669"/>
    <property type="project" value="TreeGrafter"/>
</dbReference>
<keyword evidence="3" id="KW-1185">Reference proteome</keyword>
<reference evidence="2 3" key="1">
    <citation type="submission" date="2013-03" db="EMBL/GenBank/DDBJ databases">
        <authorList>
            <person name="Warren W."/>
            <person name="Wilson R.K."/>
        </authorList>
    </citation>
    <scope>NUCLEOTIDE SEQUENCE</scope>
</reference>
<dbReference type="PANTHER" id="PTHR10881">
    <property type="entry name" value="GOLGIN SUBFAMILY A MEMBER-RELATED"/>
    <property type="match status" value="1"/>
</dbReference>
<dbReference type="InterPro" id="IPR024858">
    <property type="entry name" value="GOLGA"/>
</dbReference>
<dbReference type="AlphaFoldDB" id="A0A7N9IGG1"/>
<feature type="region of interest" description="Disordered" evidence="1">
    <location>
        <begin position="18"/>
        <end position="52"/>
    </location>
</feature>
<dbReference type="Proteomes" id="UP000233100">
    <property type="component" value="Chromosome 7"/>
</dbReference>
<proteinExistence type="predicted"/>
<dbReference type="Ensembl" id="ENSMFAT00000095578.1">
    <property type="protein sequence ID" value="ENSMFAP00000061645.1"/>
    <property type="gene ID" value="ENSMFAG00000058401.1"/>
</dbReference>
<name>A0A7N9IGG1_MACFA</name>
<sequence>LKGKARVQLGAKKLKEYWQRNSPAVPGEAKSNRKTNGSNPETSTSDGCHSPEDSLCQEQAVVLDSRSVKISRLNNTIKSLVRVQWGPLIPRCQSWAPVSSWGSEERGWGPWCKGQIGS</sequence>
<feature type="compositionally biased region" description="Polar residues" evidence="1">
    <location>
        <begin position="34"/>
        <end position="47"/>
    </location>
</feature>
<dbReference type="GO" id="GO:0000137">
    <property type="term" value="C:Golgi cis cisterna"/>
    <property type="evidence" value="ECO:0007669"/>
    <property type="project" value="TreeGrafter"/>
</dbReference>
<dbReference type="GO" id="GO:0005801">
    <property type="term" value="C:cis-Golgi network"/>
    <property type="evidence" value="ECO:0007669"/>
    <property type="project" value="TreeGrafter"/>
</dbReference>